<protein>
    <recommendedName>
        <fullName evidence="1">Phytase-like domain-containing protein</fullName>
    </recommendedName>
</protein>
<dbReference type="Proteomes" id="UP000562395">
    <property type="component" value="Unassembled WGS sequence"/>
</dbReference>
<reference evidence="2 3" key="1">
    <citation type="submission" date="2020-08" db="EMBL/GenBank/DDBJ databases">
        <title>Genomic Encyclopedia of Type Strains, Phase IV (KMG-IV): sequencing the most valuable type-strain genomes for metagenomic binning, comparative biology and taxonomic classification.</title>
        <authorList>
            <person name="Goeker M."/>
        </authorList>
    </citation>
    <scope>NUCLEOTIDE SEQUENCE [LARGE SCALE GENOMIC DNA]</scope>
    <source>
        <strain evidence="2 3">DSM 14552</strain>
    </source>
</reference>
<feature type="domain" description="Phytase-like" evidence="1">
    <location>
        <begin position="67"/>
        <end position="307"/>
    </location>
</feature>
<name>A0A7W5ZU20_9SPHN</name>
<keyword evidence="3" id="KW-1185">Reference proteome</keyword>
<accession>A0A7W5ZU20</accession>
<sequence length="327" mass="36185">MRKFSALIALFAPLLWITWGWQPVPTADSHAQVRVEDLTPGVAAAERTALGPFRLDRLWRLSADHRRFGGYSALVPLDSGELLAISDRNAWIRIAEPLRPGRTRWPIGRLIARRGSKGLDFGFDVEAAVRDSTDGSLWLGLEKEWHVARIGPQPARLRFTGIRALRTWPENGGAEAMTRLNDGRWVLLCESCDSGGAHIGLAFAGRPGQSAMQRFAIILPAGFDPVDMAPLPDGRVLILTRKLELFPPRFVSRIVLADMARLDASRPLATRELARIEGASVRENYEGMAIRADGRSRVTVWLIADANDTAFQETRLMQLSLDPAALP</sequence>
<proteinExistence type="predicted"/>
<dbReference type="RefSeq" id="WP_183612223.1">
    <property type="nucleotide sequence ID" value="NZ_JACICY010000002.1"/>
</dbReference>
<evidence type="ECO:0000313" key="2">
    <source>
        <dbReference type="EMBL" id="MBB3859960.1"/>
    </source>
</evidence>
<organism evidence="2 3">
    <name type="scientific">Novosphingobium hassiacum</name>
    <dbReference type="NCBI Taxonomy" id="173676"/>
    <lineage>
        <taxon>Bacteria</taxon>
        <taxon>Pseudomonadati</taxon>
        <taxon>Pseudomonadota</taxon>
        <taxon>Alphaproteobacteria</taxon>
        <taxon>Sphingomonadales</taxon>
        <taxon>Sphingomonadaceae</taxon>
        <taxon>Novosphingobium</taxon>
    </lineage>
</organism>
<dbReference type="AlphaFoldDB" id="A0A7W5ZU20"/>
<evidence type="ECO:0000313" key="3">
    <source>
        <dbReference type="Proteomes" id="UP000562395"/>
    </source>
</evidence>
<comment type="caution">
    <text evidence="2">The sequence shown here is derived from an EMBL/GenBank/DDBJ whole genome shotgun (WGS) entry which is preliminary data.</text>
</comment>
<dbReference type="EMBL" id="JACICY010000002">
    <property type="protein sequence ID" value="MBB3859960.1"/>
    <property type="molecule type" value="Genomic_DNA"/>
</dbReference>
<dbReference type="InterPro" id="IPR027372">
    <property type="entry name" value="Phytase-like_dom"/>
</dbReference>
<dbReference type="Pfam" id="PF13449">
    <property type="entry name" value="Phytase-like"/>
    <property type="match status" value="1"/>
</dbReference>
<evidence type="ECO:0000259" key="1">
    <source>
        <dbReference type="Pfam" id="PF13449"/>
    </source>
</evidence>
<gene>
    <name evidence="2" type="ORF">GGQ88_001221</name>
</gene>